<dbReference type="AlphaFoldDB" id="A0A1W6ZU29"/>
<dbReference type="EMBL" id="CP021112">
    <property type="protein sequence ID" value="ARQ00813.1"/>
    <property type="molecule type" value="Genomic_DNA"/>
</dbReference>
<name>A0A1W6ZU29_9HYPH</name>
<protein>
    <submittedName>
        <fullName evidence="1">Uncharacterized protein</fullName>
    </submittedName>
</protein>
<dbReference type="Proteomes" id="UP000194137">
    <property type="component" value="Chromosome"/>
</dbReference>
<dbReference type="RefSeq" id="WP_086089207.1">
    <property type="nucleotide sequence ID" value="NZ_CP021112.1"/>
</dbReference>
<gene>
    <name evidence="1" type="ORF">CAK95_18245</name>
</gene>
<reference evidence="1 2" key="1">
    <citation type="submission" date="2017-05" db="EMBL/GenBank/DDBJ databases">
        <title>Full genome sequence of Pseudorhodoplanes sinuspersici.</title>
        <authorList>
            <person name="Dastgheib S.M.M."/>
            <person name="Shavandi M."/>
            <person name="Tirandaz H."/>
        </authorList>
    </citation>
    <scope>NUCLEOTIDE SEQUENCE [LARGE SCALE GENOMIC DNA]</scope>
    <source>
        <strain evidence="1 2">RIPI110</strain>
    </source>
</reference>
<dbReference type="STRING" id="1235591.CAK95_18245"/>
<dbReference type="KEGG" id="psin:CAK95_18245"/>
<evidence type="ECO:0000313" key="1">
    <source>
        <dbReference type="EMBL" id="ARQ00813.1"/>
    </source>
</evidence>
<keyword evidence="2" id="KW-1185">Reference proteome</keyword>
<accession>A0A1W6ZU29</accession>
<sequence>MTESFQRTGRNWKQVFGIPIMLGVLSAIGLISALLGDEVWNVLSWIALGVPCAVIAWYWFGRRLAVQ</sequence>
<dbReference type="OrthoDB" id="8968524at2"/>
<evidence type="ECO:0000313" key="2">
    <source>
        <dbReference type="Proteomes" id="UP000194137"/>
    </source>
</evidence>
<organism evidence="1 2">
    <name type="scientific">Pseudorhodoplanes sinuspersici</name>
    <dbReference type="NCBI Taxonomy" id="1235591"/>
    <lineage>
        <taxon>Bacteria</taxon>
        <taxon>Pseudomonadati</taxon>
        <taxon>Pseudomonadota</taxon>
        <taxon>Alphaproteobacteria</taxon>
        <taxon>Hyphomicrobiales</taxon>
        <taxon>Pseudorhodoplanes</taxon>
    </lineage>
</organism>
<proteinExistence type="predicted"/>